<evidence type="ECO:0000313" key="2">
    <source>
        <dbReference type="EMBL" id="SEO72620.1"/>
    </source>
</evidence>
<dbReference type="InterPro" id="IPR036869">
    <property type="entry name" value="J_dom_sf"/>
</dbReference>
<dbReference type="Gene3D" id="1.10.3680.10">
    <property type="entry name" value="TerB-like"/>
    <property type="match status" value="1"/>
</dbReference>
<dbReference type="SUPFAM" id="SSF46565">
    <property type="entry name" value="Chaperone J-domain"/>
    <property type="match status" value="1"/>
</dbReference>
<dbReference type="NCBIfam" id="NF006948">
    <property type="entry name" value="PRK09430.1"/>
    <property type="match status" value="1"/>
</dbReference>
<dbReference type="CDD" id="cd07316">
    <property type="entry name" value="terB_like_DjlA"/>
    <property type="match status" value="1"/>
</dbReference>
<evidence type="ECO:0000313" key="3">
    <source>
        <dbReference type="Proteomes" id="UP000198814"/>
    </source>
</evidence>
<dbReference type="STRING" id="42354.SAMN05216333_11649"/>
<keyword evidence="3" id="KW-1185">Reference proteome</keyword>
<proteinExistence type="predicted"/>
<dbReference type="OrthoDB" id="9782583at2"/>
<dbReference type="InterPro" id="IPR050817">
    <property type="entry name" value="DjlA_DnaK_co-chaperone"/>
</dbReference>
<dbReference type="AlphaFoldDB" id="A0A1H8S1T7"/>
<dbReference type="InterPro" id="IPR001623">
    <property type="entry name" value="DnaJ_domain"/>
</dbReference>
<dbReference type="Pfam" id="PF05099">
    <property type="entry name" value="TerB"/>
    <property type="match status" value="1"/>
</dbReference>
<dbReference type="InterPro" id="IPR007791">
    <property type="entry name" value="DjlA_N"/>
</dbReference>
<name>A0A1H8S1T7_9PROT</name>
<dbReference type="RefSeq" id="WP_090319824.1">
    <property type="nucleotide sequence ID" value="NZ_FNOE01000015.1"/>
</dbReference>
<dbReference type="SUPFAM" id="SSF158682">
    <property type="entry name" value="TerB-like"/>
    <property type="match status" value="1"/>
</dbReference>
<dbReference type="InterPro" id="IPR029024">
    <property type="entry name" value="TerB-like"/>
</dbReference>
<dbReference type="Proteomes" id="UP000198814">
    <property type="component" value="Unassembled WGS sequence"/>
</dbReference>
<feature type="domain" description="J" evidence="1">
    <location>
        <begin position="192"/>
        <end position="262"/>
    </location>
</feature>
<dbReference type="PRINTS" id="PR00625">
    <property type="entry name" value="JDOMAIN"/>
</dbReference>
<dbReference type="SMART" id="SM00271">
    <property type="entry name" value="DnaJ"/>
    <property type="match status" value="1"/>
</dbReference>
<sequence>MFRLLGALAGFFLLGFWGIFLGYFIGSFIDRFRAFGPGGMNPFNAARRQSVFLETVFILMGKLAKADGRVSETEVSHVEQFMQKLRMTRDHRLKAITLFKQGASADYDIRPQLDVFLKTCGYSPNLRQMLLVYLIIMGLSDGHLNSAEEELLRDIAGRLGYHQAAFDQLLDMIMNQAHFAGGQSTSANALEDAYKALGVSKDSTDQEVKHAYRKLMSQYHPDKLMGQGVPEEMIAVATEQAKEVQTAYDLIKKNREQNRATA</sequence>
<dbReference type="PROSITE" id="PS50076">
    <property type="entry name" value="DNAJ_2"/>
    <property type="match status" value="1"/>
</dbReference>
<protein>
    <submittedName>
        <fullName evidence="2">DnaJ like chaperone protein</fullName>
    </submittedName>
</protein>
<dbReference type="Pfam" id="PF00226">
    <property type="entry name" value="DnaJ"/>
    <property type="match status" value="1"/>
</dbReference>
<accession>A0A1H8S1T7</accession>
<dbReference type="Gene3D" id="1.10.287.110">
    <property type="entry name" value="DnaJ domain"/>
    <property type="match status" value="1"/>
</dbReference>
<dbReference type="EMBL" id="FODO01000016">
    <property type="protein sequence ID" value="SEO72620.1"/>
    <property type="molecule type" value="Genomic_DNA"/>
</dbReference>
<dbReference type="PANTHER" id="PTHR24074">
    <property type="entry name" value="CO-CHAPERONE PROTEIN DJLA"/>
    <property type="match status" value="1"/>
</dbReference>
<dbReference type="CDD" id="cd06257">
    <property type="entry name" value="DnaJ"/>
    <property type="match status" value="1"/>
</dbReference>
<organism evidence="2 3">
    <name type="scientific">Nitrosomonas oligotropha</name>
    <dbReference type="NCBI Taxonomy" id="42354"/>
    <lineage>
        <taxon>Bacteria</taxon>
        <taxon>Pseudomonadati</taxon>
        <taxon>Pseudomonadota</taxon>
        <taxon>Betaproteobacteria</taxon>
        <taxon>Nitrosomonadales</taxon>
        <taxon>Nitrosomonadaceae</taxon>
        <taxon>Nitrosomonas</taxon>
    </lineage>
</organism>
<reference evidence="3" key="1">
    <citation type="submission" date="2016-10" db="EMBL/GenBank/DDBJ databases">
        <authorList>
            <person name="Varghese N."/>
            <person name="Submissions S."/>
        </authorList>
    </citation>
    <scope>NUCLEOTIDE SEQUENCE [LARGE SCALE GENOMIC DNA]</scope>
    <source>
        <strain evidence="3">Nm76</strain>
    </source>
</reference>
<evidence type="ECO:0000259" key="1">
    <source>
        <dbReference type="PROSITE" id="PS50076"/>
    </source>
</evidence>
<gene>
    <name evidence="2" type="ORF">SAMN05216333_11649</name>
</gene>